<dbReference type="Proteomes" id="UP000183210">
    <property type="component" value="Unassembled WGS sequence"/>
</dbReference>
<name>A0A9X8QM47_9PSED</name>
<organism evidence="2 3">
    <name type="scientific">Pseudomonas lutea</name>
    <dbReference type="NCBI Taxonomy" id="243924"/>
    <lineage>
        <taxon>Bacteria</taxon>
        <taxon>Pseudomonadati</taxon>
        <taxon>Pseudomonadota</taxon>
        <taxon>Gammaproteobacteria</taxon>
        <taxon>Pseudomonadales</taxon>
        <taxon>Pseudomonadaceae</taxon>
        <taxon>Pseudomonas</taxon>
    </lineage>
</organism>
<dbReference type="RefSeq" id="WP_074830577.1">
    <property type="nucleotide sequence ID" value="NZ_FOEV01000032.1"/>
</dbReference>
<proteinExistence type="predicted"/>
<accession>A0A9X8QM47</accession>
<evidence type="ECO:0000313" key="2">
    <source>
        <dbReference type="EMBL" id="SER52052.1"/>
    </source>
</evidence>
<sequence length="64" mass="7323">MAKLYLVWNENKSECIGFTDKHDAEQAAGLTEIGLECATLTEAWREIYADDEPDEQFEIQEVDV</sequence>
<protein>
    <submittedName>
        <fullName evidence="2">Uncharacterized protein</fullName>
    </submittedName>
</protein>
<gene>
    <name evidence="1" type="ORF">SAMN05216409_1326</name>
    <name evidence="2" type="ORF">SAMN05216409_13312</name>
</gene>
<dbReference type="AlphaFoldDB" id="A0A9X8QM47"/>
<dbReference type="EMBL" id="FOEV01000032">
    <property type="protein sequence ID" value="SER51175.1"/>
    <property type="molecule type" value="Genomic_DNA"/>
</dbReference>
<comment type="caution">
    <text evidence="2">The sequence shown here is derived from an EMBL/GenBank/DDBJ whole genome shotgun (WGS) entry which is preliminary data.</text>
</comment>
<reference evidence="2 3" key="1">
    <citation type="submission" date="2016-10" db="EMBL/GenBank/DDBJ databases">
        <authorList>
            <person name="Varghese N."/>
            <person name="Submissions S."/>
        </authorList>
    </citation>
    <scope>NUCLEOTIDE SEQUENCE [LARGE SCALE GENOMIC DNA]</scope>
    <source>
        <strain evidence="2 3">LMG 21974</strain>
    </source>
</reference>
<evidence type="ECO:0000313" key="1">
    <source>
        <dbReference type="EMBL" id="SER51175.1"/>
    </source>
</evidence>
<dbReference type="EMBL" id="FOEV01000033">
    <property type="protein sequence ID" value="SER52052.1"/>
    <property type="molecule type" value="Genomic_DNA"/>
</dbReference>
<evidence type="ECO:0000313" key="3">
    <source>
        <dbReference type="Proteomes" id="UP000183210"/>
    </source>
</evidence>